<reference evidence="2 3" key="1">
    <citation type="submission" date="2018-02" db="EMBL/GenBank/DDBJ databases">
        <title>Genomic Encyclopedia of Archaeal and Bacterial Type Strains, Phase II (KMG-II): from individual species to whole genera.</title>
        <authorList>
            <person name="Goeker M."/>
        </authorList>
    </citation>
    <scope>NUCLEOTIDE SEQUENCE [LARGE SCALE GENOMIC DNA]</scope>
    <source>
        <strain evidence="2 3">DSM 21165</strain>
    </source>
</reference>
<evidence type="ECO:0000256" key="1">
    <source>
        <dbReference type="SAM" id="SignalP"/>
    </source>
</evidence>
<dbReference type="InterPro" id="IPR025514">
    <property type="entry name" value="DUF4402"/>
</dbReference>
<name>A0A362X152_9FLAO</name>
<dbReference type="Pfam" id="PF14352">
    <property type="entry name" value="DUF4402"/>
    <property type="match status" value="1"/>
</dbReference>
<dbReference type="EMBL" id="PVEO01000003">
    <property type="protein sequence ID" value="PQV49473.1"/>
    <property type="molecule type" value="Genomic_DNA"/>
</dbReference>
<proteinExistence type="predicted"/>
<dbReference type="AlphaFoldDB" id="A0A362X152"/>
<sequence>MKKYKTIPVLFIILIACVALHAQTATGTSTASIVASISCTVGDTVLDFGAMSPDEDNPSTLTLTPASPTIATTGGGPNIDVYDIKPKTAAQFNVTGNDNATYSVVLPQSITLANLDIDGFFMTVTNFTSSLTSNSGTLVNGQAAFYVAATLNLAAGQPVGRYSGEFDVTVSYD</sequence>
<protein>
    <submittedName>
        <fullName evidence="2">Uncharacterized protein DUF4402</fullName>
    </submittedName>
</protein>
<feature type="signal peptide" evidence="1">
    <location>
        <begin position="1"/>
        <end position="21"/>
    </location>
</feature>
<comment type="caution">
    <text evidence="2">The sequence shown here is derived from an EMBL/GenBank/DDBJ whole genome shotgun (WGS) entry which is preliminary data.</text>
</comment>
<dbReference type="PROSITE" id="PS51257">
    <property type="entry name" value="PROKAR_LIPOPROTEIN"/>
    <property type="match status" value="1"/>
</dbReference>
<accession>A0A362X152</accession>
<gene>
    <name evidence="2" type="ORF">CLV33_103104</name>
</gene>
<evidence type="ECO:0000313" key="3">
    <source>
        <dbReference type="Proteomes" id="UP000251545"/>
    </source>
</evidence>
<dbReference type="RefSeq" id="WP_105473232.1">
    <property type="nucleotide sequence ID" value="NZ_PVEO01000003.1"/>
</dbReference>
<keyword evidence="1" id="KW-0732">Signal</keyword>
<organism evidence="2 3">
    <name type="scientific">Jejuia pallidilutea</name>
    <dbReference type="NCBI Taxonomy" id="504487"/>
    <lineage>
        <taxon>Bacteria</taxon>
        <taxon>Pseudomonadati</taxon>
        <taxon>Bacteroidota</taxon>
        <taxon>Flavobacteriia</taxon>
        <taxon>Flavobacteriales</taxon>
        <taxon>Flavobacteriaceae</taxon>
        <taxon>Jejuia</taxon>
    </lineage>
</organism>
<dbReference type="Proteomes" id="UP000251545">
    <property type="component" value="Unassembled WGS sequence"/>
</dbReference>
<evidence type="ECO:0000313" key="2">
    <source>
        <dbReference type="EMBL" id="PQV49473.1"/>
    </source>
</evidence>
<feature type="chain" id="PRO_5016916164" evidence="1">
    <location>
        <begin position="22"/>
        <end position="173"/>
    </location>
</feature>